<dbReference type="Proteomes" id="UP000250163">
    <property type="component" value="Chromosome MORIYA"/>
</dbReference>
<gene>
    <name evidence="2" type="ORF">MORIYA_0492</name>
</gene>
<proteinExistence type="predicted"/>
<dbReference type="SUPFAM" id="SSF56801">
    <property type="entry name" value="Acetyl-CoA synthetase-like"/>
    <property type="match status" value="1"/>
</dbReference>
<evidence type="ECO:0000259" key="1">
    <source>
        <dbReference type="Pfam" id="PF00501"/>
    </source>
</evidence>
<dbReference type="AlphaFoldDB" id="A0A330LJE7"/>
<dbReference type="GO" id="GO:0006631">
    <property type="term" value="P:fatty acid metabolic process"/>
    <property type="evidence" value="ECO:0007669"/>
    <property type="project" value="TreeGrafter"/>
</dbReference>
<dbReference type="EMBL" id="LS483250">
    <property type="protein sequence ID" value="SQD76970.1"/>
    <property type="molecule type" value="Genomic_DNA"/>
</dbReference>
<organism evidence="2 3">
    <name type="scientific">Moritella yayanosii</name>
    <dbReference type="NCBI Taxonomy" id="69539"/>
    <lineage>
        <taxon>Bacteria</taxon>
        <taxon>Pseudomonadati</taxon>
        <taxon>Pseudomonadota</taxon>
        <taxon>Gammaproteobacteria</taxon>
        <taxon>Alteromonadales</taxon>
        <taxon>Moritellaceae</taxon>
        <taxon>Moritella</taxon>
    </lineage>
</organism>
<dbReference type="Pfam" id="PF00501">
    <property type="entry name" value="AMP-binding"/>
    <property type="match status" value="1"/>
</dbReference>
<dbReference type="PANTHER" id="PTHR43201:SF32">
    <property type="entry name" value="2-SUCCINYLBENZOATE--COA LIGASE, CHLOROPLASTIC_PEROXISOMAL"/>
    <property type="match status" value="1"/>
</dbReference>
<dbReference type="Gene3D" id="3.40.50.12780">
    <property type="entry name" value="N-terminal domain of ligase-like"/>
    <property type="match status" value="1"/>
</dbReference>
<dbReference type="OrthoDB" id="9803968at2"/>
<evidence type="ECO:0000313" key="2">
    <source>
        <dbReference type="EMBL" id="SQD76970.1"/>
    </source>
</evidence>
<dbReference type="KEGG" id="mya:MORIYA_0492"/>
<feature type="domain" description="AMP-dependent synthetase/ligase" evidence="1">
    <location>
        <begin position="6"/>
        <end position="325"/>
    </location>
</feature>
<protein>
    <recommendedName>
        <fullName evidence="1">AMP-dependent synthetase/ligase domain-containing protein</fullName>
    </recommendedName>
</protein>
<sequence length="550" mass="61618">MFFDDLSRFKDNIAVIDAISGDTITYTNLNHQVEILSLQLGNNKELVFIESKNTIMSVVCYLACLNSNKVIYLADDFHSDKSIQLIKNYQPNLLIDGLGQVSQYAQCNYPLHPNLTLLLSTSGTTGTPKFVKLSASNIQSNTESIVEYLNLTEHDIALAHLKLHYAYGLSILHSHLQAGACTVFTAYSVLDSGFWHDLETYSATSFAGVPYTFEALLKTNFDFKTYPSLRYVTQAGGKLEGFLVKKYALQAQANGVDFFVMYGQTEASPRISYLPPHLTVDFPNTIGRAIPQGELYIVDDEGNEIKTLDKSGELVYRGDNVMMGYAKSVTGLANDETPEMLLTGDIACRTHHDLFYLVGRTKRFVKLFGLRINLDDVQSFVKSHYPQSAVAGNDNAIIIALELSHDDVDTTHLLTLLSDNYSLPRDKFIINIVNAIPLLSNGKYDFKAIINHAYKKPSVGFFKRTLCSISSILELDEKEWESISHLFIDALDLAELSPDENFHSLNADSLSFVYLSVELEHCLRNELPKHWQQCSVAELDQIYASIRFNG</sequence>
<dbReference type="RefSeq" id="WP_112712377.1">
    <property type="nucleotide sequence ID" value="NZ_LS483250.1"/>
</dbReference>
<dbReference type="InterPro" id="IPR042099">
    <property type="entry name" value="ANL_N_sf"/>
</dbReference>
<keyword evidence="3" id="KW-1185">Reference proteome</keyword>
<reference evidence="3" key="1">
    <citation type="submission" date="2018-05" db="EMBL/GenBank/DDBJ databases">
        <authorList>
            <person name="Cea G.-C."/>
            <person name="William W."/>
        </authorList>
    </citation>
    <scope>NUCLEOTIDE SEQUENCE [LARGE SCALE GENOMIC DNA]</scope>
    <source>
        <strain evidence="3">DB21MT 5</strain>
    </source>
</reference>
<dbReference type="InterPro" id="IPR000873">
    <property type="entry name" value="AMP-dep_synth/lig_dom"/>
</dbReference>
<dbReference type="GO" id="GO:0031956">
    <property type="term" value="F:medium-chain fatty acid-CoA ligase activity"/>
    <property type="evidence" value="ECO:0007669"/>
    <property type="project" value="TreeGrafter"/>
</dbReference>
<name>A0A330LJE7_9GAMM</name>
<accession>A0A330LJE7</accession>
<dbReference type="PANTHER" id="PTHR43201">
    <property type="entry name" value="ACYL-COA SYNTHETASE"/>
    <property type="match status" value="1"/>
</dbReference>
<evidence type="ECO:0000313" key="3">
    <source>
        <dbReference type="Proteomes" id="UP000250163"/>
    </source>
</evidence>